<dbReference type="HOGENOM" id="CLU_000445_81_1_7"/>
<proteinExistence type="predicted"/>
<evidence type="ECO:0000256" key="2">
    <source>
        <dbReference type="ARBA" id="ARBA00023125"/>
    </source>
</evidence>
<dbReference type="InterPro" id="IPR050908">
    <property type="entry name" value="SmbC-like"/>
</dbReference>
<dbReference type="PANTHER" id="PTHR40055:SF1">
    <property type="entry name" value="TRANSCRIPTIONAL REGULATOR YGIV-RELATED"/>
    <property type="match status" value="1"/>
</dbReference>
<dbReference type="SMART" id="SM00342">
    <property type="entry name" value="HTH_ARAC"/>
    <property type="match status" value="1"/>
</dbReference>
<keyword evidence="2" id="KW-0238">DNA-binding</keyword>
<evidence type="ECO:0000259" key="4">
    <source>
        <dbReference type="PROSITE" id="PS01124"/>
    </source>
</evidence>
<sequence length="312" mass="35497">MNTTTAVQRQTELAYRTRINRVMRYIQDNLDEPLRLQALADVGGFSPFHFHRTFAAYVGETLAAFVRRKRLIRAARQLVNTAEPITTIALAAGYETPSAFAKAFKRDAGVTPRALRAANAPLAALIFNRLVMATSAEKVARTPMNRRNLPMHQQPDIRVLPNQQVLYVSRKGMIDQNFTQAAQAAFGILEQFLRDHHLQNKWQYCLGITPDEPGVVPPTECRFDAGYILCEGVEVTPEGEVAFQTLPAGRWAVFLHRGSYETMWQTWNVVYRDWLPASGEQLREAPPYEVYLNHPERTKPEDLETEIFIPIQ</sequence>
<dbReference type="GO" id="GO:0003700">
    <property type="term" value="F:DNA-binding transcription factor activity"/>
    <property type="evidence" value="ECO:0007669"/>
    <property type="project" value="InterPro"/>
</dbReference>
<dbReference type="Pfam" id="PF06445">
    <property type="entry name" value="GyrI-like"/>
    <property type="match status" value="1"/>
</dbReference>
<accession>W4M5Z9</accession>
<dbReference type="Gene3D" id="1.10.10.60">
    <property type="entry name" value="Homeodomain-like"/>
    <property type="match status" value="2"/>
</dbReference>
<protein>
    <recommendedName>
        <fullName evidence="4">HTH araC/xylS-type domain-containing protein</fullName>
    </recommendedName>
</protein>
<dbReference type="Proteomes" id="UP000019140">
    <property type="component" value="Unassembled WGS sequence"/>
</dbReference>
<dbReference type="SMART" id="SM00871">
    <property type="entry name" value="AraC_E_bind"/>
    <property type="match status" value="1"/>
</dbReference>
<dbReference type="InterPro" id="IPR018062">
    <property type="entry name" value="HTH_AraC-typ_CS"/>
</dbReference>
<name>W4M5Z9_9BACT</name>
<dbReference type="PROSITE" id="PS01124">
    <property type="entry name" value="HTH_ARAC_FAMILY_2"/>
    <property type="match status" value="1"/>
</dbReference>
<evidence type="ECO:0000256" key="1">
    <source>
        <dbReference type="ARBA" id="ARBA00023015"/>
    </source>
</evidence>
<keyword evidence="3" id="KW-0804">Transcription</keyword>
<reference evidence="5 6" key="1">
    <citation type="journal article" date="2014" name="Nature">
        <title>An environmental bacterial taxon with a large and distinct metabolic repertoire.</title>
        <authorList>
            <person name="Wilson M.C."/>
            <person name="Mori T."/>
            <person name="Ruckert C."/>
            <person name="Uria A.R."/>
            <person name="Helf M.J."/>
            <person name="Takada K."/>
            <person name="Gernert C."/>
            <person name="Steffens U.A."/>
            <person name="Heycke N."/>
            <person name="Schmitt S."/>
            <person name="Rinke C."/>
            <person name="Helfrich E.J."/>
            <person name="Brachmann A.O."/>
            <person name="Gurgui C."/>
            <person name="Wakimoto T."/>
            <person name="Kracht M."/>
            <person name="Crusemann M."/>
            <person name="Hentschel U."/>
            <person name="Abe I."/>
            <person name="Matsunaga S."/>
            <person name="Kalinowski J."/>
            <person name="Takeyama H."/>
            <person name="Piel J."/>
        </authorList>
    </citation>
    <scope>NUCLEOTIDE SEQUENCE [LARGE SCALE GENOMIC DNA]</scope>
    <source>
        <strain evidence="6">TSY2</strain>
    </source>
</reference>
<dbReference type="PRINTS" id="PR00032">
    <property type="entry name" value="HTHARAC"/>
</dbReference>
<dbReference type="InterPro" id="IPR029442">
    <property type="entry name" value="GyrI-like"/>
</dbReference>
<dbReference type="SUPFAM" id="SSF55136">
    <property type="entry name" value="Probable bacterial effector-binding domain"/>
    <property type="match status" value="1"/>
</dbReference>
<keyword evidence="1" id="KW-0805">Transcription regulation</keyword>
<comment type="caution">
    <text evidence="5">The sequence shown here is derived from an EMBL/GenBank/DDBJ whole genome shotgun (WGS) entry which is preliminary data.</text>
</comment>
<dbReference type="Pfam" id="PF12833">
    <property type="entry name" value="HTH_18"/>
    <property type="match status" value="1"/>
</dbReference>
<keyword evidence="6" id="KW-1185">Reference proteome</keyword>
<dbReference type="SUPFAM" id="SSF46689">
    <property type="entry name" value="Homeodomain-like"/>
    <property type="match status" value="2"/>
</dbReference>
<dbReference type="InterPro" id="IPR018060">
    <property type="entry name" value="HTH_AraC"/>
</dbReference>
<dbReference type="InterPro" id="IPR020449">
    <property type="entry name" value="Tscrpt_reg_AraC-type_HTH"/>
</dbReference>
<dbReference type="GO" id="GO:0043565">
    <property type="term" value="F:sequence-specific DNA binding"/>
    <property type="evidence" value="ECO:0007669"/>
    <property type="project" value="InterPro"/>
</dbReference>
<evidence type="ECO:0000256" key="3">
    <source>
        <dbReference type="ARBA" id="ARBA00023163"/>
    </source>
</evidence>
<dbReference type="EMBL" id="AZHX01000976">
    <property type="protein sequence ID" value="ETX05336.1"/>
    <property type="molecule type" value="Genomic_DNA"/>
</dbReference>
<evidence type="ECO:0000313" key="6">
    <source>
        <dbReference type="Proteomes" id="UP000019140"/>
    </source>
</evidence>
<dbReference type="Gene3D" id="3.20.80.10">
    <property type="entry name" value="Regulatory factor, effector binding domain"/>
    <property type="match status" value="1"/>
</dbReference>
<dbReference type="InterPro" id="IPR011256">
    <property type="entry name" value="Reg_factor_effector_dom_sf"/>
</dbReference>
<dbReference type="AlphaFoldDB" id="W4M5Z9"/>
<feature type="domain" description="HTH araC/xylS-type" evidence="4">
    <location>
        <begin position="20"/>
        <end position="118"/>
    </location>
</feature>
<dbReference type="PROSITE" id="PS00041">
    <property type="entry name" value="HTH_ARAC_FAMILY_1"/>
    <property type="match status" value="1"/>
</dbReference>
<dbReference type="InterPro" id="IPR010499">
    <property type="entry name" value="AraC_E-bd"/>
</dbReference>
<dbReference type="PANTHER" id="PTHR40055">
    <property type="entry name" value="TRANSCRIPTIONAL REGULATOR YGIV-RELATED"/>
    <property type="match status" value="1"/>
</dbReference>
<organism evidence="5 6">
    <name type="scientific">Candidatus Entotheonella gemina</name>
    <dbReference type="NCBI Taxonomy" id="1429439"/>
    <lineage>
        <taxon>Bacteria</taxon>
        <taxon>Pseudomonadati</taxon>
        <taxon>Nitrospinota/Tectimicrobiota group</taxon>
        <taxon>Candidatus Tectimicrobiota</taxon>
        <taxon>Candidatus Entotheonellia</taxon>
        <taxon>Candidatus Entotheonellales</taxon>
        <taxon>Candidatus Entotheonellaceae</taxon>
        <taxon>Candidatus Entotheonella</taxon>
    </lineage>
</organism>
<evidence type="ECO:0000313" key="5">
    <source>
        <dbReference type="EMBL" id="ETX05336.1"/>
    </source>
</evidence>
<gene>
    <name evidence="5" type="ORF">ETSY2_23560</name>
</gene>
<dbReference type="InterPro" id="IPR009057">
    <property type="entry name" value="Homeodomain-like_sf"/>
</dbReference>